<keyword evidence="2" id="KW-1185">Reference proteome</keyword>
<accession>A0A8X6JMK7</accession>
<evidence type="ECO:0000313" key="2">
    <source>
        <dbReference type="Proteomes" id="UP000887116"/>
    </source>
</evidence>
<dbReference type="AlphaFoldDB" id="A0A8X6JMK7"/>
<organism evidence="1 2">
    <name type="scientific">Trichonephila clavata</name>
    <name type="common">Joro spider</name>
    <name type="synonym">Nephila clavata</name>
    <dbReference type="NCBI Taxonomy" id="2740835"/>
    <lineage>
        <taxon>Eukaryota</taxon>
        <taxon>Metazoa</taxon>
        <taxon>Ecdysozoa</taxon>
        <taxon>Arthropoda</taxon>
        <taxon>Chelicerata</taxon>
        <taxon>Arachnida</taxon>
        <taxon>Araneae</taxon>
        <taxon>Araneomorphae</taxon>
        <taxon>Entelegynae</taxon>
        <taxon>Araneoidea</taxon>
        <taxon>Nephilidae</taxon>
        <taxon>Trichonephila</taxon>
    </lineage>
</organism>
<evidence type="ECO:0000313" key="1">
    <source>
        <dbReference type="EMBL" id="GFR31523.1"/>
    </source>
</evidence>
<proteinExistence type="predicted"/>
<dbReference type="EMBL" id="BMAO01039451">
    <property type="protein sequence ID" value="GFR31523.1"/>
    <property type="molecule type" value="Genomic_DNA"/>
</dbReference>
<sequence length="87" mass="10312">MERKYKEEISWENKKHSSSRKGIKLLPIFRALFFLYAYQEIGKPLKSFECETETIHIARASLRTIKQRKHQLEPTLPIASRANKKSH</sequence>
<reference evidence="1" key="1">
    <citation type="submission" date="2020-07" db="EMBL/GenBank/DDBJ databases">
        <title>Multicomponent nature underlies the extraordinary mechanical properties of spider dragline silk.</title>
        <authorList>
            <person name="Kono N."/>
            <person name="Nakamura H."/>
            <person name="Mori M."/>
            <person name="Yoshida Y."/>
            <person name="Ohtoshi R."/>
            <person name="Malay A.D."/>
            <person name="Moran D.A.P."/>
            <person name="Tomita M."/>
            <person name="Numata K."/>
            <person name="Arakawa K."/>
        </authorList>
    </citation>
    <scope>NUCLEOTIDE SEQUENCE</scope>
</reference>
<protein>
    <submittedName>
        <fullName evidence="1">Uncharacterized protein</fullName>
    </submittedName>
</protein>
<dbReference type="Proteomes" id="UP000887116">
    <property type="component" value="Unassembled WGS sequence"/>
</dbReference>
<gene>
    <name evidence="1" type="ORF">TNCT_282931</name>
</gene>
<comment type="caution">
    <text evidence="1">The sequence shown here is derived from an EMBL/GenBank/DDBJ whole genome shotgun (WGS) entry which is preliminary data.</text>
</comment>
<name>A0A8X6JMK7_TRICU</name>